<keyword evidence="3" id="KW-0479">Metal-binding</keyword>
<dbReference type="CDD" id="cd04056">
    <property type="entry name" value="Peptidases_S53"/>
    <property type="match status" value="1"/>
</dbReference>
<evidence type="ECO:0000313" key="11">
    <source>
        <dbReference type="EMBL" id="XCB32925.1"/>
    </source>
</evidence>
<keyword evidence="5" id="KW-0720">Serine protease</keyword>
<dbReference type="EMBL" id="CP132942">
    <property type="protein sequence ID" value="XCB32925.1"/>
    <property type="molecule type" value="Genomic_DNA"/>
</dbReference>
<keyword evidence="9" id="KW-0732">Signal</keyword>
<evidence type="ECO:0000256" key="1">
    <source>
        <dbReference type="ARBA" id="ARBA00001913"/>
    </source>
</evidence>
<dbReference type="GO" id="GO:0008240">
    <property type="term" value="F:tripeptidyl-peptidase activity"/>
    <property type="evidence" value="ECO:0007669"/>
    <property type="project" value="TreeGrafter"/>
</dbReference>
<evidence type="ECO:0000256" key="7">
    <source>
        <dbReference type="ARBA" id="ARBA00023145"/>
    </source>
</evidence>
<dbReference type="KEGG" id="tpsc:RBB77_21275"/>
<dbReference type="SUPFAM" id="SSF54897">
    <property type="entry name" value="Protease propeptides/inhibitors"/>
    <property type="match status" value="1"/>
</dbReference>
<evidence type="ECO:0000256" key="4">
    <source>
        <dbReference type="ARBA" id="ARBA00022801"/>
    </source>
</evidence>
<accession>A0AAU7ZPP6</accession>
<comment type="similarity">
    <text evidence="8">Belongs to the peptidase S8 family.</text>
</comment>
<dbReference type="GO" id="GO:0006508">
    <property type="term" value="P:proteolysis"/>
    <property type="evidence" value="ECO:0007669"/>
    <property type="project" value="UniProtKB-KW"/>
</dbReference>
<evidence type="ECO:0000256" key="5">
    <source>
        <dbReference type="ARBA" id="ARBA00022825"/>
    </source>
</evidence>
<feature type="chain" id="PRO_5043392169" evidence="9">
    <location>
        <begin position="26"/>
        <end position="945"/>
    </location>
</feature>
<comment type="caution">
    <text evidence="8">Lacks conserved residue(s) required for the propagation of feature annotation.</text>
</comment>
<comment type="cofactor">
    <cofactor evidence="1">
        <name>Ca(2+)</name>
        <dbReference type="ChEBI" id="CHEBI:29108"/>
    </cofactor>
</comment>
<evidence type="ECO:0000256" key="9">
    <source>
        <dbReference type="SAM" id="SignalP"/>
    </source>
</evidence>
<dbReference type="AlphaFoldDB" id="A0AAU7ZPP6"/>
<organism evidence="11">
    <name type="scientific">Tunturiibacter psychrotolerans</name>
    <dbReference type="NCBI Taxonomy" id="3069686"/>
    <lineage>
        <taxon>Bacteria</taxon>
        <taxon>Pseudomonadati</taxon>
        <taxon>Acidobacteriota</taxon>
        <taxon>Terriglobia</taxon>
        <taxon>Terriglobales</taxon>
        <taxon>Acidobacteriaceae</taxon>
        <taxon>Tunturiibacter</taxon>
    </lineage>
</organism>
<keyword evidence="6" id="KW-0106">Calcium</keyword>
<evidence type="ECO:0000256" key="3">
    <source>
        <dbReference type="ARBA" id="ARBA00022723"/>
    </source>
</evidence>
<sequence length="945" mass="96812">MKRICRVAPPLFLTVLLFCSLSAFAQRPARRLTQAIAGSARTTLTGSRTPQARRGQDLGAVAPQLSIPGITLVFKRSPAQEADLQQLLASQQNPSSPLYHQWLTPDTFATRFGMADEDLAAAETWLQSHGFHIESTTRSRDRITFSGTATQVQSAFGTDLHYYQVDGEQHFAPAADLTLPSELAAVTAAVLHISNFRPKPTIKVQTRPQPDYTTLSTQTHYLGPQDIATMYDLNALYKSGFTGTGQALAVVGQSYVDTSTSSKVSAFQSGFSKYNPINAVLVPGSGVEAVSLGDEGESEIDLEYSSGIAQSANIFLVYVGANQNYDVFDALAFAVDQNIAPVVSISYGLCESLMSATDLDAGNALFQQASAQGQTLVAASGDSGSTACAFFTSDGLPLTQQQALAVSYPADSPFITAVGGTQMAAGTFAAGSSQYWASASIFDTVSSLLSYVPETVWNEDSATIGIAAGGGGTSAHFTRPTWQSGVPGISSGAYRLLPDIALQSSIASPGYLLCSDDSSLTDPATSCVGDSQYTVAGGTCFATPIFAGLVAILNQIEHATGQGNVNPVLYSLASNPTSYAAAFHDIISGSNACVSGVTDCASPGESGYAATPGYDEATGLGSIDFGQLVKAWPSSSTASLPSTVITFDASNTSVAPGASDQTQITVGIVVPNFGAPTPSGSVTVSMDGTVAQKSLALSPDPDDSSSAANFSFVAPATSGSHLLAVTYPGDATHAPSSATLPILVGSVTATGTFTVAAANLTVANGSQGSIPISATPNAGYSGRVAWSLAATTTTGTAEVCYFISPSSSNPNAATLTIGVGSICSSTAPAERSNFRTLTSRASSRKENSSPWGNNASLVVCASLIACGSFFTRRRRLGPSLWIVIALITAASIGLSGCGGSGGGSSGGAANTTSPPGSSTYTLTLTGTDSVNTAIKASTNFTLTVN</sequence>
<keyword evidence="4" id="KW-0378">Hydrolase</keyword>
<dbReference type="SUPFAM" id="SSF52743">
    <property type="entry name" value="Subtilisin-like"/>
    <property type="match status" value="1"/>
</dbReference>
<name>A0AAU7ZPP6_9BACT</name>
<reference evidence="11" key="1">
    <citation type="submission" date="2023-08" db="EMBL/GenBank/DDBJ databases">
        <authorList>
            <person name="Messyasz A."/>
            <person name="Mannisto M.K."/>
            <person name="Kerkhof L.J."/>
            <person name="Haggblom M."/>
        </authorList>
    </citation>
    <scope>NUCLEOTIDE SEQUENCE</scope>
    <source>
        <strain evidence="11">X5P6</strain>
    </source>
</reference>
<dbReference type="PANTHER" id="PTHR14218:SF15">
    <property type="entry name" value="TRIPEPTIDYL-PEPTIDASE 1"/>
    <property type="match status" value="1"/>
</dbReference>
<reference evidence="11" key="2">
    <citation type="journal article" date="2024" name="Environ. Microbiol.">
        <title>Genome analysis and description of Tunturibacter gen. nov. expands the diversity of Terriglobia in tundra soils.</title>
        <authorList>
            <person name="Messyasz A."/>
            <person name="Mannisto M.K."/>
            <person name="Kerkhof L.J."/>
            <person name="Haggblom M.M."/>
        </authorList>
    </citation>
    <scope>NUCLEOTIDE SEQUENCE</scope>
    <source>
        <strain evidence="11">X5P6</strain>
    </source>
</reference>
<evidence type="ECO:0000256" key="8">
    <source>
        <dbReference type="PROSITE-ProRule" id="PRU01240"/>
    </source>
</evidence>
<keyword evidence="2 11" id="KW-0645">Protease</keyword>
<dbReference type="GO" id="GO:0046872">
    <property type="term" value="F:metal ion binding"/>
    <property type="evidence" value="ECO:0007669"/>
    <property type="project" value="UniProtKB-KW"/>
</dbReference>
<evidence type="ECO:0000256" key="2">
    <source>
        <dbReference type="ARBA" id="ARBA00022670"/>
    </source>
</evidence>
<dbReference type="PROSITE" id="PS51695">
    <property type="entry name" value="SEDOLISIN"/>
    <property type="match status" value="1"/>
</dbReference>
<dbReference type="Pfam" id="PF09286">
    <property type="entry name" value="Pro-kuma_activ"/>
    <property type="match status" value="1"/>
</dbReference>
<feature type="signal peptide" evidence="9">
    <location>
        <begin position="1"/>
        <end position="25"/>
    </location>
</feature>
<dbReference type="PANTHER" id="PTHR14218">
    <property type="entry name" value="PROTEASE S8 TRIPEPTIDYL PEPTIDASE I CLN2"/>
    <property type="match status" value="1"/>
</dbReference>
<dbReference type="CDD" id="cd11377">
    <property type="entry name" value="Pro-peptidase_S53"/>
    <property type="match status" value="1"/>
</dbReference>
<dbReference type="InterPro" id="IPR036852">
    <property type="entry name" value="Peptidase_S8/S53_dom_sf"/>
</dbReference>
<dbReference type="GO" id="GO:0004252">
    <property type="term" value="F:serine-type endopeptidase activity"/>
    <property type="evidence" value="ECO:0007669"/>
    <property type="project" value="InterPro"/>
</dbReference>
<feature type="domain" description="Peptidase S53" evidence="10">
    <location>
        <begin position="221"/>
        <end position="635"/>
    </location>
</feature>
<proteinExistence type="inferred from homology"/>
<gene>
    <name evidence="11" type="ORF">RBB77_21275</name>
</gene>
<dbReference type="InterPro" id="IPR030400">
    <property type="entry name" value="Sedolisin_dom"/>
</dbReference>
<protein>
    <submittedName>
        <fullName evidence="11">Protease pro-enzyme activation domain-containing protein</fullName>
    </submittedName>
</protein>
<evidence type="ECO:0000259" key="10">
    <source>
        <dbReference type="PROSITE" id="PS51695"/>
    </source>
</evidence>
<dbReference type="SMART" id="SM00944">
    <property type="entry name" value="Pro-kuma_activ"/>
    <property type="match status" value="1"/>
</dbReference>
<evidence type="ECO:0000256" key="6">
    <source>
        <dbReference type="ARBA" id="ARBA00022837"/>
    </source>
</evidence>
<dbReference type="Gene3D" id="3.40.50.200">
    <property type="entry name" value="Peptidase S8/S53 domain"/>
    <property type="match status" value="1"/>
</dbReference>
<dbReference type="InterPro" id="IPR050819">
    <property type="entry name" value="Tripeptidyl-peptidase_I"/>
</dbReference>
<dbReference type="InterPro" id="IPR015366">
    <property type="entry name" value="S53_propep"/>
</dbReference>
<dbReference type="PROSITE" id="PS51892">
    <property type="entry name" value="SUBTILASE"/>
    <property type="match status" value="1"/>
</dbReference>
<dbReference type="RefSeq" id="WP_353063763.1">
    <property type="nucleotide sequence ID" value="NZ_CP132942.1"/>
</dbReference>
<keyword evidence="7" id="KW-0865">Zymogen</keyword>